<dbReference type="AlphaFoldDB" id="X0U5A3"/>
<comment type="caution">
    <text evidence="2">The sequence shown here is derived from an EMBL/GenBank/DDBJ whole genome shotgun (WGS) entry which is preliminary data.</text>
</comment>
<feature type="region of interest" description="Disordered" evidence="1">
    <location>
        <begin position="20"/>
        <end position="50"/>
    </location>
</feature>
<feature type="non-terminal residue" evidence="2">
    <location>
        <position position="100"/>
    </location>
</feature>
<feature type="compositionally biased region" description="Low complexity" evidence="1">
    <location>
        <begin position="20"/>
        <end position="29"/>
    </location>
</feature>
<reference evidence="2" key="1">
    <citation type="journal article" date="2014" name="Front. Microbiol.">
        <title>High frequency of phylogenetically diverse reductive dehalogenase-homologous genes in deep subseafloor sedimentary metagenomes.</title>
        <authorList>
            <person name="Kawai M."/>
            <person name="Futagami T."/>
            <person name="Toyoda A."/>
            <person name="Takaki Y."/>
            <person name="Nishi S."/>
            <person name="Hori S."/>
            <person name="Arai W."/>
            <person name="Tsubouchi T."/>
            <person name="Morono Y."/>
            <person name="Uchiyama I."/>
            <person name="Ito T."/>
            <person name="Fujiyama A."/>
            <person name="Inagaki F."/>
            <person name="Takami H."/>
        </authorList>
    </citation>
    <scope>NUCLEOTIDE SEQUENCE</scope>
    <source>
        <strain evidence="2">Expedition CK06-06</strain>
    </source>
</reference>
<protein>
    <submittedName>
        <fullName evidence="2">Uncharacterized protein</fullName>
    </submittedName>
</protein>
<proteinExistence type="predicted"/>
<feature type="compositionally biased region" description="Polar residues" evidence="1">
    <location>
        <begin position="31"/>
        <end position="40"/>
    </location>
</feature>
<name>X0U5A3_9ZZZZ</name>
<evidence type="ECO:0000256" key="1">
    <source>
        <dbReference type="SAM" id="MobiDB-lite"/>
    </source>
</evidence>
<organism evidence="2">
    <name type="scientific">marine sediment metagenome</name>
    <dbReference type="NCBI Taxonomy" id="412755"/>
    <lineage>
        <taxon>unclassified sequences</taxon>
        <taxon>metagenomes</taxon>
        <taxon>ecological metagenomes</taxon>
    </lineage>
</organism>
<evidence type="ECO:0000313" key="2">
    <source>
        <dbReference type="EMBL" id="GAF83680.1"/>
    </source>
</evidence>
<accession>X0U5A3</accession>
<sequence length="100" mass="10279">MKCGTLVCVLSMILLGATAATAGDPDPTGVWQATRSNSKTVGPCPMGGNGSGEIKIEEAANGFTLTYGKGMTCRPTEVCHLTGTETEGTYSFTTTVPVDD</sequence>
<gene>
    <name evidence="2" type="ORF">S01H1_06801</name>
</gene>
<dbReference type="EMBL" id="BARS01003507">
    <property type="protein sequence ID" value="GAF83680.1"/>
    <property type="molecule type" value="Genomic_DNA"/>
</dbReference>